<accession>A0AAV5SVB8</accession>
<feature type="domain" description="Protein kinase" evidence="6">
    <location>
        <begin position="1"/>
        <end position="153"/>
    </location>
</feature>
<gene>
    <name evidence="7" type="ORF">PENTCL1PPCAC_8867</name>
</gene>
<evidence type="ECO:0000259" key="6">
    <source>
        <dbReference type="PROSITE" id="PS50011"/>
    </source>
</evidence>
<evidence type="ECO:0000256" key="2">
    <source>
        <dbReference type="ARBA" id="ARBA00022741"/>
    </source>
</evidence>
<dbReference type="PANTHER" id="PTHR11042:SF91">
    <property type="entry name" value="EUKARYOTIC TRANSLATION INITIATION FACTOR 2-ALPHA KINASE"/>
    <property type="match status" value="1"/>
</dbReference>
<keyword evidence="2" id="KW-0547">Nucleotide-binding</keyword>
<comment type="caution">
    <text evidence="7">The sequence shown here is derived from an EMBL/GenBank/DDBJ whole genome shotgun (WGS) entry which is preliminary data.</text>
</comment>
<dbReference type="InterPro" id="IPR050339">
    <property type="entry name" value="CC_SR_Kinase"/>
</dbReference>
<keyword evidence="1" id="KW-0808">Transferase</keyword>
<evidence type="ECO:0000313" key="7">
    <source>
        <dbReference type="EMBL" id="GMS86692.1"/>
    </source>
</evidence>
<dbReference type="PROSITE" id="PS00108">
    <property type="entry name" value="PROTEIN_KINASE_ST"/>
    <property type="match status" value="1"/>
</dbReference>
<reference evidence="7" key="1">
    <citation type="submission" date="2023-10" db="EMBL/GenBank/DDBJ databases">
        <title>Genome assembly of Pristionchus species.</title>
        <authorList>
            <person name="Yoshida K."/>
            <person name="Sommer R.J."/>
        </authorList>
    </citation>
    <scope>NUCLEOTIDE SEQUENCE</scope>
    <source>
        <strain evidence="7">RS0144</strain>
    </source>
</reference>
<keyword evidence="8" id="KW-1185">Reference proteome</keyword>
<dbReference type="AlphaFoldDB" id="A0AAV5SVB8"/>
<sequence length="154" mass="17904">MRMWFKQMVSAVDYLHDNNFIHRDLKPNNVLFLGKDHVKLCDLGVATQRHHEDQTESACIRSVEGTRLYMSPELRREEEYGSKTDVFSLGLILAELCVVMTKDIRIEIFSNYRAGKQCELVTDKNTVNFCQLLTQVDSMSRPTCREMLDHLFLA</sequence>
<dbReference type="PANTHER" id="PTHR11042">
    <property type="entry name" value="EUKARYOTIC TRANSLATION INITIATION FACTOR 2-ALPHA KINASE EIF2-ALPHA KINASE -RELATED"/>
    <property type="match status" value="1"/>
</dbReference>
<dbReference type="EMBL" id="BTSX01000002">
    <property type="protein sequence ID" value="GMS86692.1"/>
    <property type="molecule type" value="Genomic_DNA"/>
</dbReference>
<evidence type="ECO:0000256" key="4">
    <source>
        <dbReference type="ARBA" id="ARBA00022840"/>
    </source>
</evidence>
<comment type="similarity">
    <text evidence="5">Belongs to the protein kinase superfamily. Ser/Thr protein kinase family. GCN2 subfamily.</text>
</comment>
<name>A0AAV5SVB8_9BILA</name>
<dbReference type="GO" id="GO:0005524">
    <property type="term" value="F:ATP binding"/>
    <property type="evidence" value="ECO:0007669"/>
    <property type="project" value="UniProtKB-KW"/>
</dbReference>
<dbReference type="InterPro" id="IPR000719">
    <property type="entry name" value="Prot_kinase_dom"/>
</dbReference>
<evidence type="ECO:0000256" key="3">
    <source>
        <dbReference type="ARBA" id="ARBA00022777"/>
    </source>
</evidence>
<dbReference type="GO" id="GO:0005634">
    <property type="term" value="C:nucleus"/>
    <property type="evidence" value="ECO:0007669"/>
    <property type="project" value="TreeGrafter"/>
</dbReference>
<dbReference type="PROSITE" id="PS50011">
    <property type="entry name" value="PROTEIN_KINASE_DOM"/>
    <property type="match status" value="1"/>
</dbReference>
<dbReference type="GO" id="GO:0005737">
    <property type="term" value="C:cytoplasm"/>
    <property type="evidence" value="ECO:0007669"/>
    <property type="project" value="TreeGrafter"/>
</dbReference>
<protein>
    <recommendedName>
        <fullName evidence="6">Protein kinase domain-containing protein</fullName>
    </recommendedName>
</protein>
<dbReference type="SUPFAM" id="SSF56112">
    <property type="entry name" value="Protein kinase-like (PK-like)"/>
    <property type="match status" value="1"/>
</dbReference>
<keyword evidence="3" id="KW-0418">Kinase</keyword>
<dbReference type="InterPro" id="IPR008271">
    <property type="entry name" value="Ser/Thr_kinase_AS"/>
</dbReference>
<evidence type="ECO:0000256" key="5">
    <source>
        <dbReference type="ARBA" id="ARBA00037982"/>
    </source>
</evidence>
<proteinExistence type="inferred from homology"/>
<dbReference type="Proteomes" id="UP001432027">
    <property type="component" value="Unassembled WGS sequence"/>
</dbReference>
<dbReference type="Gene3D" id="1.10.510.10">
    <property type="entry name" value="Transferase(Phosphotransferase) domain 1"/>
    <property type="match status" value="1"/>
</dbReference>
<evidence type="ECO:0000313" key="8">
    <source>
        <dbReference type="Proteomes" id="UP001432027"/>
    </source>
</evidence>
<dbReference type="SMART" id="SM00220">
    <property type="entry name" value="S_TKc"/>
    <property type="match status" value="1"/>
</dbReference>
<organism evidence="7 8">
    <name type="scientific">Pristionchus entomophagus</name>
    <dbReference type="NCBI Taxonomy" id="358040"/>
    <lineage>
        <taxon>Eukaryota</taxon>
        <taxon>Metazoa</taxon>
        <taxon>Ecdysozoa</taxon>
        <taxon>Nematoda</taxon>
        <taxon>Chromadorea</taxon>
        <taxon>Rhabditida</taxon>
        <taxon>Rhabditina</taxon>
        <taxon>Diplogasteromorpha</taxon>
        <taxon>Diplogasteroidea</taxon>
        <taxon>Neodiplogasteridae</taxon>
        <taxon>Pristionchus</taxon>
    </lineage>
</organism>
<dbReference type="InterPro" id="IPR011009">
    <property type="entry name" value="Kinase-like_dom_sf"/>
</dbReference>
<evidence type="ECO:0000256" key="1">
    <source>
        <dbReference type="ARBA" id="ARBA00022679"/>
    </source>
</evidence>
<dbReference type="GO" id="GO:0004694">
    <property type="term" value="F:eukaryotic translation initiation factor 2alpha kinase activity"/>
    <property type="evidence" value="ECO:0007669"/>
    <property type="project" value="TreeGrafter"/>
</dbReference>
<dbReference type="Pfam" id="PF00069">
    <property type="entry name" value="Pkinase"/>
    <property type="match status" value="1"/>
</dbReference>
<keyword evidence="4" id="KW-0067">ATP-binding</keyword>